<dbReference type="EMBL" id="JAVIZX010000001">
    <property type="protein sequence ID" value="MDR6213942.1"/>
    <property type="molecule type" value="Genomic_DNA"/>
</dbReference>
<name>A0ABU1I9N7_9BURK</name>
<dbReference type="Proteomes" id="UP001267710">
    <property type="component" value="Unassembled WGS sequence"/>
</dbReference>
<accession>A0ABU1I9N7</accession>
<protein>
    <submittedName>
        <fullName evidence="1">Uncharacterized protein</fullName>
    </submittedName>
</protein>
<evidence type="ECO:0000313" key="2">
    <source>
        <dbReference type="Proteomes" id="UP001267710"/>
    </source>
</evidence>
<comment type="caution">
    <text evidence="1">The sequence shown here is derived from an EMBL/GenBank/DDBJ whole genome shotgun (WGS) entry which is preliminary data.</text>
</comment>
<evidence type="ECO:0000313" key="1">
    <source>
        <dbReference type="EMBL" id="MDR6213942.1"/>
    </source>
</evidence>
<sequence length="248" mass="26961">MPSTARARIAARIGRRHGPLPLAAGRRVHALEADAGRVAQFGFQGATPIATLGARRRQRHRRLQLHGRQRRLVGHARHAALRLGQEGHGDRLEVEQQRIGRGVVGPQRLAVEQRGIVLGQLEGGAVEHDVAHDHLHALRPQPLHQQPQALDHQLRIALALDVHVALQAAALGLGVQVDRRFPDESGAQQVQRGIGGDQLHHRRGVGRHLGAVGQARRQPALGIGHQHRQRLARHLGAGQGSFHGRGQG</sequence>
<organism evidence="1 2">
    <name type="scientific">Paracidovorax wautersii</name>
    <dbReference type="NCBI Taxonomy" id="1177982"/>
    <lineage>
        <taxon>Bacteria</taxon>
        <taxon>Pseudomonadati</taxon>
        <taxon>Pseudomonadota</taxon>
        <taxon>Betaproteobacteria</taxon>
        <taxon>Burkholderiales</taxon>
        <taxon>Comamonadaceae</taxon>
        <taxon>Paracidovorax</taxon>
    </lineage>
</organism>
<gene>
    <name evidence="1" type="ORF">QE399_001631</name>
</gene>
<proteinExistence type="predicted"/>
<keyword evidence="2" id="KW-1185">Reference proteome</keyword>
<reference evidence="1 2" key="1">
    <citation type="submission" date="2023-08" db="EMBL/GenBank/DDBJ databases">
        <title>Functional and genomic diversity of the sorghum phyllosphere microbiome.</title>
        <authorList>
            <person name="Shade A."/>
        </authorList>
    </citation>
    <scope>NUCLEOTIDE SEQUENCE [LARGE SCALE GENOMIC DNA]</scope>
    <source>
        <strain evidence="1 2">SORGH_AS_0335</strain>
    </source>
</reference>